<proteinExistence type="predicted"/>
<protein>
    <submittedName>
        <fullName evidence="1">Uncharacterized protein</fullName>
    </submittedName>
</protein>
<dbReference type="Gene3D" id="3.30.1330.40">
    <property type="entry name" value="RutC-like"/>
    <property type="match status" value="1"/>
</dbReference>
<name>A0A1Q2CHJ3_9ACTN</name>
<dbReference type="AlphaFoldDB" id="A0A1Q2CHJ3"/>
<gene>
    <name evidence="1" type="ORF">RPIT_12875</name>
</gene>
<dbReference type="SUPFAM" id="SSF55298">
    <property type="entry name" value="YjgF-like"/>
    <property type="match status" value="1"/>
</dbReference>
<dbReference type="KEGG" id="tfl:RPIT_12875"/>
<accession>A0A1Q2CHJ3</accession>
<keyword evidence="2" id="KW-1185">Reference proteome</keyword>
<organism evidence="1 2">
    <name type="scientific">Tessaracoccus flavus</name>
    <dbReference type="NCBI Taxonomy" id="1610493"/>
    <lineage>
        <taxon>Bacteria</taxon>
        <taxon>Bacillati</taxon>
        <taxon>Actinomycetota</taxon>
        <taxon>Actinomycetes</taxon>
        <taxon>Propionibacteriales</taxon>
        <taxon>Propionibacteriaceae</taxon>
        <taxon>Tessaracoccus</taxon>
    </lineage>
</organism>
<dbReference type="RefSeq" id="WP_162274558.1">
    <property type="nucleotide sequence ID" value="NZ_FNPU01000004.1"/>
</dbReference>
<dbReference type="CDD" id="cd00448">
    <property type="entry name" value="YjgF_YER057c_UK114_family"/>
    <property type="match status" value="1"/>
</dbReference>
<dbReference type="Pfam" id="PF01042">
    <property type="entry name" value="Ribonuc_L-PSP"/>
    <property type="match status" value="1"/>
</dbReference>
<dbReference type="InterPro" id="IPR035959">
    <property type="entry name" value="RutC-like_sf"/>
</dbReference>
<dbReference type="InterPro" id="IPR006175">
    <property type="entry name" value="YjgF/YER057c/UK114"/>
</dbReference>
<dbReference type="EMBL" id="CP019605">
    <property type="protein sequence ID" value="AQP45589.1"/>
    <property type="molecule type" value="Genomic_DNA"/>
</dbReference>
<sequence length="137" mass="14571">MTDGFCFVAGQLAVDREFNIIGGDSLYEQTVAALGSCLTALESVGLGWAHVVRRTIYKLRPEGYFSDILPALQEVVPGQQPPQTLIGIPALAVPGTLIETARGLHTGRHDPRMIAAATVAPPPRMLNSLLVPLAASR</sequence>
<reference evidence="1 2" key="1">
    <citation type="journal article" date="2016" name="Int. J. Syst. Evol. Microbiol.">
        <title>Tessaracoccus flavus sp. nov., isolated from the drainage system of a lindane-producing factory.</title>
        <authorList>
            <person name="Kumari R."/>
            <person name="Singh P."/>
            <person name="Schumann P."/>
            <person name="Lal R."/>
        </authorList>
    </citation>
    <scope>NUCLEOTIDE SEQUENCE [LARGE SCALE GENOMIC DNA]</scope>
    <source>
        <strain evidence="1 2">RP1T</strain>
    </source>
</reference>
<evidence type="ECO:0000313" key="1">
    <source>
        <dbReference type="EMBL" id="AQP45589.1"/>
    </source>
</evidence>
<dbReference type="Proteomes" id="UP000188324">
    <property type="component" value="Chromosome"/>
</dbReference>
<evidence type="ECO:0000313" key="2">
    <source>
        <dbReference type="Proteomes" id="UP000188324"/>
    </source>
</evidence>
<dbReference type="STRING" id="1610493.RPIT_12875"/>